<dbReference type="Pfam" id="PF00550">
    <property type="entry name" value="PP-binding"/>
    <property type="match status" value="1"/>
</dbReference>
<reference evidence="6 7" key="1">
    <citation type="submission" date="2022-06" db="EMBL/GenBank/DDBJ databases">
        <title>Genomic Encyclopedia of Archaeal and Bacterial Type Strains, Phase II (KMG-II): from individual species to whole genera.</title>
        <authorList>
            <person name="Goeker M."/>
        </authorList>
    </citation>
    <scope>NUCLEOTIDE SEQUENCE [LARGE SCALE GENOMIC DNA]</scope>
    <source>
        <strain evidence="6 7">DSM 40477</strain>
    </source>
</reference>
<dbReference type="Gene3D" id="3.30.559.30">
    <property type="entry name" value="Nonribosomal peptide synthetase, condensation domain"/>
    <property type="match status" value="1"/>
</dbReference>
<dbReference type="Gene3D" id="3.30.559.10">
    <property type="entry name" value="Chloramphenicol acetyltransferase-like domain"/>
    <property type="match status" value="1"/>
</dbReference>
<dbReference type="EMBL" id="JAMTCP010000005">
    <property type="protein sequence ID" value="MCP2257821.1"/>
    <property type="molecule type" value="Genomic_DNA"/>
</dbReference>
<dbReference type="SMART" id="SM00823">
    <property type="entry name" value="PKS_PP"/>
    <property type="match status" value="1"/>
</dbReference>
<dbReference type="PROSITE" id="PS00455">
    <property type="entry name" value="AMP_BINDING"/>
    <property type="match status" value="1"/>
</dbReference>
<keyword evidence="3" id="KW-0597">Phosphoprotein</keyword>
<comment type="caution">
    <text evidence="6">The sequence shown here is derived from an EMBL/GenBank/DDBJ whole genome shotgun (WGS) entry which is preliminary data.</text>
</comment>
<evidence type="ECO:0000259" key="5">
    <source>
        <dbReference type="PROSITE" id="PS50075"/>
    </source>
</evidence>
<dbReference type="SUPFAM" id="SSF47336">
    <property type="entry name" value="ACP-like"/>
    <property type="match status" value="1"/>
</dbReference>
<feature type="region of interest" description="Disordered" evidence="4">
    <location>
        <begin position="1081"/>
        <end position="1101"/>
    </location>
</feature>
<evidence type="ECO:0000256" key="4">
    <source>
        <dbReference type="SAM" id="MobiDB-lite"/>
    </source>
</evidence>
<dbReference type="InterPro" id="IPR029058">
    <property type="entry name" value="AB_hydrolase_fold"/>
</dbReference>
<gene>
    <name evidence="6" type="ORF">LX15_001507</name>
</gene>
<dbReference type="NCBIfam" id="TIGR01733">
    <property type="entry name" value="AA-adenyl-dom"/>
    <property type="match status" value="1"/>
</dbReference>
<feature type="domain" description="Carrier" evidence="5">
    <location>
        <begin position="976"/>
        <end position="1051"/>
    </location>
</feature>
<dbReference type="InterPro" id="IPR023213">
    <property type="entry name" value="CAT-like_dom_sf"/>
</dbReference>
<dbReference type="InterPro" id="IPR001242">
    <property type="entry name" value="Condensation_dom"/>
</dbReference>
<organism evidence="6 7">
    <name type="scientific">Streptoalloteichus tenebrarius (strain ATCC 17920 / DSM 40477 / JCM 4838 / CBS 697.72 / NBRC 16177 / NCIMB 11028 / NRRL B-12390 / A12253. 1 / ISP 5477)</name>
    <name type="common">Streptomyces tenebrarius</name>
    <dbReference type="NCBI Taxonomy" id="1933"/>
    <lineage>
        <taxon>Bacteria</taxon>
        <taxon>Bacillati</taxon>
        <taxon>Actinomycetota</taxon>
        <taxon>Actinomycetes</taxon>
        <taxon>Pseudonocardiales</taxon>
        <taxon>Pseudonocardiaceae</taxon>
        <taxon>Streptoalloteichus</taxon>
    </lineage>
</organism>
<sequence>MTDTDPSLAGTFVFPASSGQERLWFLREFDTSGGAAYHLHGAFRVEGPLDRLALQRALNHLVARHEPLRTRFAHVDGRLAQVVMPGSQVTMSYVDLSGLGEREGDAEALRVSEQDGRRPFPLDHGPLLRVTVLRTGVARHVLLVTMHHIVADGWSIGVFLDELATCYDAFRRGEEPTLPDLPVQYADFTAWNQEWVRSAEYARERDYWTTRLAGAPQVLDLPTDHRRPPVQSFRGAATTAVVDAARTRVLRDLARRRDMSPYMVLLAGFQLLLSRYSGQTDLLVGTPVANRDHPDLEPLIGFFANTLVLRADLTDDPTVDEFLDRTRNGCLDAFAHQRFPFEDLVRELRPERAPSRNPVFQVMFAWEPDALARPRLGDVTLTRLHTPTTTAKFDLTLFVAEDGDALRLTAEYNTDLFERSTVDRMLRHYLVLLDGLTGEPGRRASALPLLSAEERDAALAASAGPVLVRPATTLHGLVEDQVDRAPGATALVHHGERLTYRELNRRANRIARRLLDLGVGVEDLVAIRLPRTPDLVATVLGVLKSGAAYVPLDPRHPPHRTKAVLRDARPKILITDHTNDTDDTEGSHGVPVLVPDQDPPGSSFDGNPETPVAPRDLAYVLYTSGSTGTPKGVAIEHRSATNLIHWALDTYTPDELAGTLAATSLCFDLSVFEIFTPLAAGTTVILTENALDVPTDTDPPVTLINTVPSAIAELLEADLVPPTTRVINLAGEALPADLVRQLHARTSATRVLNLYGPSEATTYVTSAELSPDTTDPVSIGLPIANTRAYLLDHNLQPVPTGTPGHLYLAGTPLARAYHHNPRHTATHFIPNPHATTPGDRLYRTGDLAHRDHDGHLHFHGRIDHQLKLHGHRIEPGDIESALHHHPHTREAIVVAHGERRDRKLLAYVAPTSPDLDHEELARDLRAHLVARLPHYMVPAGFVFLSRIPRNPNGKVDRTALPPPDDVVLATRRRHVAPRDRTEKRVAAVWGDLLGRDRVGVHDDFFDLGGNSLLAGRLVRELHREFGVRVPLREIFLNATVAHVASAINDLRALPGPTGAARGSARSDTALDDLTDDEWDALLPHGAPDLPERASTAKEWDR</sequence>
<dbReference type="PANTHER" id="PTHR45527">
    <property type="entry name" value="NONRIBOSOMAL PEPTIDE SYNTHETASE"/>
    <property type="match status" value="1"/>
</dbReference>
<dbReference type="Pfam" id="PF00501">
    <property type="entry name" value="AMP-binding"/>
    <property type="match status" value="1"/>
</dbReference>
<evidence type="ECO:0000256" key="1">
    <source>
        <dbReference type="ARBA" id="ARBA00001957"/>
    </source>
</evidence>
<evidence type="ECO:0000256" key="3">
    <source>
        <dbReference type="ARBA" id="ARBA00022553"/>
    </source>
</evidence>
<dbReference type="Pfam" id="PF13193">
    <property type="entry name" value="AMP-binding_C"/>
    <property type="match status" value="1"/>
</dbReference>
<dbReference type="Gene3D" id="3.40.50.1820">
    <property type="entry name" value="alpha/beta hydrolase"/>
    <property type="match status" value="1"/>
</dbReference>
<name>A0ABT1HQM9_STRSD</name>
<dbReference type="Proteomes" id="UP001205311">
    <property type="component" value="Unassembled WGS sequence"/>
</dbReference>
<dbReference type="InterPro" id="IPR009081">
    <property type="entry name" value="PP-bd_ACP"/>
</dbReference>
<evidence type="ECO:0000313" key="7">
    <source>
        <dbReference type="Proteomes" id="UP001205311"/>
    </source>
</evidence>
<dbReference type="InterPro" id="IPR020806">
    <property type="entry name" value="PKS_PP-bd"/>
</dbReference>
<keyword evidence="7" id="KW-1185">Reference proteome</keyword>
<dbReference type="InterPro" id="IPR036736">
    <property type="entry name" value="ACP-like_sf"/>
</dbReference>
<dbReference type="Gene3D" id="2.30.38.10">
    <property type="entry name" value="Luciferase, Domain 3"/>
    <property type="match status" value="1"/>
</dbReference>
<dbReference type="SUPFAM" id="SSF52777">
    <property type="entry name" value="CoA-dependent acyltransferases"/>
    <property type="match status" value="2"/>
</dbReference>
<keyword evidence="2" id="KW-0596">Phosphopantetheine</keyword>
<dbReference type="RefSeq" id="WP_253668764.1">
    <property type="nucleotide sequence ID" value="NZ_JAMTCP010000005.1"/>
</dbReference>
<protein>
    <submittedName>
        <fullName evidence="6">Amino acid adenylation domain-containing protein</fullName>
    </submittedName>
</protein>
<evidence type="ECO:0000313" key="6">
    <source>
        <dbReference type="EMBL" id="MCP2257821.1"/>
    </source>
</evidence>
<dbReference type="Gene3D" id="3.40.50.980">
    <property type="match status" value="2"/>
</dbReference>
<feature type="compositionally biased region" description="Basic and acidic residues" evidence="4">
    <location>
        <begin position="1089"/>
        <end position="1101"/>
    </location>
</feature>
<proteinExistence type="predicted"/>
<dbReference type="Gene3D" id="3.30.300.30">
    <property type="match status" value="1"/>
</dbReference>
<dbReference type="PANTHER" id="PTHR45527:SF1">
    <property type="entry name" value="FATTY ACID SYNTHASE"/>
    <property type="match status" value="1"/>
</dbReference>
<dbReference type="InterPro" id="IPR010071">
    <property type="entry name" value="AA_adenyl_dom"/>
</dbReference>
<dbReference type="InterPro" id="IPR020845">
    <property type="entry name" value="AMP-binding_CS"/>
</dbReference>
<dbReference type="SUPFAM" id="SSF56801">
    <property type="entry name" value="Acetyl-CoA synthetase-like"/>
    <property type="match status" value="1"/>
</dbReference>
<dbReference type="CDD" id="cd19531">
    <property type="entry name" value="LCL_NRPS-like"/>
    <property type="match status" value="1"/>
</dbReference>
<dbReference type="InterPro" id="IPR045851">
    <property type="entry name" value="AMP-bd_C_sf"/>
</dbReference>
<evidence type="ECO:0000256" key="2">
    <source>
        <dbReference type="ARBA" id="ARBA00022450"/>
    </source>
</evidence>
<dbReference type="InterPro" id="IPR025110">
    <property type="entry name" value="AMP-bd_C"/>
</dbReference>
<accession>A0ABT1HQM9</accession>
<comment type="cofactor">
    <cofactor evidence="1">
        <name>pantetheine 4'-phosphate</name>
        <dbReference type="ChEBI" id="CHEBI:47942"/>
    </cofactor>
</comment>
<dbReference type="InterPro" id="IPR000873">
    <property type="entry name" value="AMP-dep_synth/lig_dom"/>
</dbReference>
<dbReference type="Pfam" id="PF00668">
    <property type="entry name" value="Condensation"/>
    <property type="match status" value="1"/>
</dbReference>
<dbReference type="PROSITE" id="PS50075">
    <property type="entry name" value="CARRIER"/>
    <property type="match status" value="1"/>
</dbReference>